<dbReference type="InterPro" id="IPR001173">
    <property type="entry name" value="Glyco_trans_2-like"/>
</dbReference>
<comment type="caution">
    <text evidence="3">The sequence shown here is derived from an EMBL/GenBank/DDBJ whole genome shotgun (WGS) entry which is preliminary data.</text>
</comment>
<dbReference type="EMBL" id="BRXR01000001">
    <property type="protein sequence ID" value="GLC31970.1"/>
    <property type="molecule type" value="Genomic_DNA"/>
</dbReference>
<organism evidence="3 4">
    <name type="scientific">Clostridium omnivorum</name>
    <dbReference type="NCBI Taxonomy" id="1604902"/>
    <lineage>
        <taxon>Bacteria</taxon>
        <taxon>Bacillati</taxon>
        <taxon>Bacillota</taxon>
        <taxon>Clostridia</taxon>
        <taxon>Eubacteriales</taxon>
        <taxon>Clostridiaceae</taxon>
        <taxon>Clostridium</taxon>
    </lineage>
</organism>
<dbReference type="Gene3D" id="3.90.550.10">
    <property type="entry name" value="Spore Coat Polysaccharide Biosynthesis Protein SpsA, Chain A"/>
    <property type="match status" value="1"/>
</dbReference>
<dbReference type="Pfam" id="PF00535">
    <property type="entry name" value="Glycos_transf_2"/>
    <property type="match status" value="1"/>
</dbReference>
<sequence length="297" mass="34693">MKDMVDSKTCIIIPCKNEGIYMKQTLDFMYQTEARELAKIIVIDDNSNDGCCNFIKSQPNRYLNVKLVRTQGIGAARARNLGASLAINAEVLVFCDAHITMKNNWLKVLLNSLNNEEVSLVCPGISDFNPNSPIGYGQTFDDKFQVYWMKRPKDMVEIPLAPGGCMAIKRDVFDSVGGFDNGFRSWGYEDVELSIKLWLFGYKIYVNPFARVGHKFRKVQPYEVDSTEYHYNRLRMVYSHFNQSRVDKLVIMMKDYPNYNEIMNKIINSDTFKQREDYFKNRIYDDCWFFNKFNIPF</sequence>
<feature type="domain" description="Glycosyltransferase 2-like" evidence="2">
    <location>
        <begin position="10"/>
        <end position="176"/>
    </location>
</feature>
<gene>
    <name evidence="3" type="ORF">bsdE14_33800</name>
</gene>
<proteinExistence type="predicted"/>
<keyword evidence="4" id="KW-1185">Reference proteome</keyword>
<dbReference type="PANTHER" id="PTHR11675">
    <property type="entry name" value="N-ACETYLGALACTOSAMINYLTRANSFERASE"/>
    <property type="match status" value="1"/>
</dbReference>
<keyword evidence="1" id="KW-1015">Disulfide bond</keyword>
<evidence type="ECO:0000259" key="2">
    <source>
        <dbReference type="Pfam" id="PF00535"/>
    </source>
</evidence>
<dbReference type="SUPFAM" id="SSF53448">
    <property type="entry name" value="Nucleotide-diphospho-sugar transferases"/>
    <property type="match status" value="1"/>
</dbReference>
<dbReference type="PANTHER" id="PTHR11675:SF43">
    <property type="entry name" value="POLYPEPTIDE N-ACETYLGALACTOSAMINYLTRANSFERASE 1"/>
    <property type="match status" value="1"/>
</dbReference>
<reference evidence="3 4" key="1">
    <citation type="journal article" date="2024" name="Int. J. Syst. Evol. Microbiol.">
        <title>Clostridium omnivorum sp. nov., isolated from anoxic soil under the treatment of reductive soil disinfestation.</title>
        <authorList>
            <person name="Ueki A."/>
            <person name="Tonouchi A."/>
            <person name="Kaku N."/>
            <person name="Honma S."/>
            <person name="Ueki K."/>
        </authorList>
    </citation>
    <scope>NUCLEOTIDE SEQUENCE [LARGE SCALE GENOMIC DNA]</scope>
    <source>
        <strain evidence="3 4">E14</strain>
    </source>
</reference>
<evidence type="ECO:0000256" key="1">
    <source>
        <dbReference type="ARBA" id="ARBA00023157"/>
    </source>
</evidence>
<dbReference type="InterPro" id="IPR029044">
    <property type="entry name" value="Nucleotide-diphossugar_trans"/>
</dbReference>
<name>A0ABQ5N9S1_9CLOT</name>
<dbReference type="RefSeq" id="WP_264851284.1">
    <property type="nucleotide sequence ID" value="NZ_BRXR01000001.1"/>
</dbReference>
<protein>
    <recommendedName>
        <fullName evidence="2">Glycosyltransferase 2-like domain-containing protein</fullName>
    </recommendedName>
</protein>
<evidence type="ECO:0000313" key="4">
    <source>
        <dbReference type="Proteomes" id="UP001208567"/>
    </source>
</evidence>
<evidence type="ECO:0000313" key="3">
    <source>
        <dbReference type="EMBL" id="GLC31970.1"/>
    </source>
</evidence>
<accession>A0ABQ5N9S1</accession>
<dbReference type="Proteomes" id="UP001208567">
    <property type="component" value="Unassembled WGS sequence"/>
</dbReference>